<name>A0ABP5V7G4_9ACTN</name>
<dbReference type="Gene3D" id="6.10.140.2180">
    <property type="match status" value="1"/>
</dbReference>
<dbReference type="RefSeq" id="WP_344620821.1">
    <property type="nucleotide sequence ID" value="NZ_BAAARV010000142.1"/>
</dbReference>
<dbReference type="EMBL" id="BAAARV010000142">
    <property type="protein sequence ID" value="GAA2395513.1"/>
    <property type="molecule type" value="Genomic_DNA"/>
</dbReference>
<dbReference type="InterPro" id="IPR001845">
    <property type="entry name" value="HTH_ArsR_DNA-bd_dom"/>
</dbReference>
<sequence length="175" mass="19379">MGTSADLLLHPVRFRIVQALLGGRELTTAQLGEALPDVATTTLYRHVGLLVEAGILRVVQERRVRGSVERTYRLAVEAASVTPEEARTMSVDEHRQAFTTFVATVLGDFDRYLARGTIDLGADQVGYRQVALHLSDEETVAFLGELRALLVRWVEVQPGPDRTRRLLTSIVMPAD</sequence>
<evidence type="ECO:0000313" key="2">
    <source>
        <dbReference type="EMBL" id="GAA2395513.1"/>
    </source>
</evidence>
<feature type="domain" description="HTH arsR-type" evidence="1">
    <location>
        <begin position="7"/>
        <end position="87"/>
    </location>
</feature>
<dbReference type="Pfam" id="PF12840">
    <property type="entry name" value="HTH_20"/>
    <property type="match status" value="1"/>
</dbReference>
<evidence type="ECO:0000313" key="3">
    <source>
        <dbReference type="Proteomes" id="UP001501444"/>
    </source>
</evidence>
<dbReference type="SUPFAM" id="SSF46785">
    <property type="entry name" value="Winged helix' DNA-binding domain"/>
    <property type="match status" value="1"/>
</dbReference>
<dbReference type="Proteomes" id="UP001501444">
    <property type="component" value="Unassembled WGS sequence"/>
</dbReference>
<reference evidence="3" key="1">
    <citation type="journal article" date="2019" name="Int. J. Syst. Evol. Microbiol.">
        <title>The Global Catalogue of Microorganisms (GCM) 10K type strain sequencing project: providing services to taxonomists for standard genome sequencing and annotation.</title>
        <authorList>
            <consortium name="The Broad Institute Genomics Platform"/>
            <consortium name="The Broad Institute Genome Sequencing Center for Infectious Disease"/>
            <person name="Wu L."/>
            <person name="Ma J."/>
        </authorList>
    </citation>
    <scope>NUCLEOTIDE SEQUENCE [LARGE SCALE GENOMIC DNA]</scope>
    <source>
        <strain evidence="3">JCM 3272</strain>
    </source>
</reference>
<evidence type="ECO:0000259" key="1">
    <source>
        <dbReference type="SMART" id="SM00418"/>
    </source>
</evidence>
<comment type="caution">
    <text evidence="2">The sequence shown here is derived from an EMBL/GenBank/DDBJ whole genome shotgun (WGS) entry which is preliminary data.</text>
</comment>
<proteinExistence type="predicted"/>
<organism evidence="2 3">
    <name type="scientific">Dactylosporangium salmoneum</name>
    <dbReference type="NCBI Taxonomy" id="53361"/>
    <lineage>
        <taxon>Bacteria</taxon>
        <taxon>Bacillati</taxon>
        <taxon>Actinomycetota</taxon>
        <taxon>Actinomycetes</taxon>
        <taxon>Micromonosporales</taxon>
        <taxon>Micromonosporaceae</taxon>
        <taxon>Dactylosporangium</taxon>
    </lineage>
</organism>
<keyword evidence="3" id="KW-1185">Reference proteome</keyword>
<dbReference type="InterPro" id="IPR036388">
    <property type="entry name" value="WH-like_DNA-bd_sf"/>
</dbReference>
<dbReference type="CDD" id="cd00090">
    <property type="entry name" value="HTH_ARSR"/>
    <property type="match status" value="1"/>
</dbReference>
<protein>
    <submittedName>
        <fullName evidence="2">Helix-turn-helix domain-containing protein</fullName>
    </submittedName>
</protein>
<gene>
    <name evidence="2" type="ORF">GCM10010170_110390</name>
</gene>
<dbReference type="SMART" id="SM00418">
    <property type="entry name" value="HTH_ARSR"/>
    <property type="match status" value="1"/>
</dbReference>
<dbReference type="InterPro" id="IPR011991">
    <property type="entry name" value="ArsR-like_HTH"/>
</dbReference>
<dbReference type="InterPro" id="IPR036390">
    <property type="entry name" value="WH_DNA-bd_sf"/>
</dbReference>
<dbReference type="NCBIfam" id="NF005061">
    <property type="entry name" value="PRK06474.1"/>
    <property type="match status" value="1"/>
</dbReference>
<dbReference type="Gene3D" id="1.10.10.10">
    <property type="entry name" value="Winged helix-like DNA-binding domain superfamily/Winged helix DNA-binding domain"/>
    <property type="match status" value="1"/>
</dbReference>
<accession>A0ABP5V7G4</accession>